<proteinExistence type="predicted"/>
<evidence type="ECO:0000256" key="1">
    <source>
        <dbReference type="ARBA" id="ARBA00022737"/>
    </source>
</evidence>
<dbReference type="PANTHER" id="PTHR43308">
    <property type="entry name" value="OUTER MEMBRANE PROTEIN ALPHA-RELATED"/>
    <property type="match status" value="1"/>
</dbReference>
<dbReference type="PANTHER" id="PTHR43308:SF5">
    <property type="entry name" value="S-LAYER PROTEIN _ PEPTIDOGLYCAN ENDO-BETA-N-ACETYLGLUCOSAMINIDASE"/>
    <property type="match status" value="1"/>
</dbReference>
<dbReference type="EMBL" id="JACOPL010000005">
    <property type="protein sequence ID" value="MBC5725121.1"/>
    <property type="molecule type" value="Genomic_DNA"/>
</dbReference>
<feature type="signal peptide" evidence="2">
    <location>
        <begin position="1"/>
        <end position="38"/>
    </location>
</feature>
<keyword evidence="1" id="KW-0677">Repeat</keyword>
<keyword evidence="2" id="KW-0732">Signal</keyword>
<organism evidence="4 5">
    <name type="scientific">Agathobaculum faecis</name>
    <dbReference type="NCBI Taxonomy" id="2763013"/>
    <lineage>
        <taxon>Bacteria</taxon>
        <taxon>Bacillati</taxon>
        <taxon>Bacillota</taxon>
        <taxon>Clostridia</taxon>
        <taxon>Eubacteriales</taxon>
        <taxon>Butyricicoccaceae</taxon>
        <taxon>Agathobaculum</taxon>
    </lineage>
</organism>
<feature type="domain" description="SLH" evidence="3">
    <location>
        <begin position="28"/>
        <end position="86"/>
    </location>
</feature>
<dbReference type="Pfam" id="PF00395">
    <property type="entry name" value="SLH"/>
    <property type="match status" value="3"/>
</dbReference>
<gene>
    <name evidence="4" type="ORF">H8S45_06575</name>
</gene>
<feature type="domain" description="SLH" evidence="3">
    <location>
        <begin position="149"/>
        <end position="212"/>
    </location>
</feature>
<evidence type="ECO:0000313" key="4">
    <source>
        <dbReference type="EMBL" id="MBC5725121.1"/>
    </source>
</evidence>
<evidence type="ECO:0000256" key="2">
    <source>
        <dbReference type="SAM" id="SignalP"/>
    </source>
</evidence>
<keyword evidence="5" id="KW-1185">Reference proteome</keyword>
<feature type="domain" description="SLH" evidence="3">
    <location>
        <begin position="87"/>
        <end position="148"/>
    </location>
</feature>
<protein>
    <submittedName>
        <fullName evidence="4">S-layer homology domain-containing protein</fullName>
    </submittedName>
</protein>
<reference evidence="4" key="1">
    <citation type="submission" date="2020-08" db="EMBL/GenBank/DDBJ databases">
        <title>Genome public.</title>
        <authorList>
            <person name="Liu C."/>
            <person name="Sun Q."/>
        </authorList>
    </citation>
    <scope>NUCLEOTIDE SEQUENCE</scope>
    <source>
        <strain evidence="4">NSJ-28</strain>
    </source>
</reference>
<dbReference type="Proteomes" id="UP000606499">
    <property type="component" value="Unassembled WGS sequence"/>
</dbReference>
<dbReference type="InterPro" id="IPR001119">
    <property type="entry name" value="SLH_dom"/>
</dbReference>
<name>A0A923LVE3_9FIRM</name>
<comment type="caution">
    <text evidence="4">The sequence shown here is derived from an EMBL/GenBank/DDBJ whole genome shotgun (WGS) entry which is preliminary data.</text>
</comment>
<accession>A0A923LVE3</accession>
<feature type="chain" id="PRO_5037985567" evidence="2">
    <location>
        <begin position="39"/>
        <end position="1613"/>
    </location>
</feature>
<evidence type="ECO:0000313" key="5">
    <source>
        <dbReference type="Proteomes" id="UP000606499"/>
    </source>
</evidence>
<sequence length="1613" mass="176186">MSHFLSHVIHSAKRVCALSLCTALLFGMLPLTVPSAQAAWEDAYLSRLVSWNIMRGDQNGNLEPGRAITRAEFASMLNRTFGYHKTGAQPFRDVRTGDWFYDDISIAYTAGYFKGTSNSTASPDDTLTREEAATMLCRNLMLQPQSGEDLSFTDSRKASSWSRGYIKAAAEKGILTGDPEGTFRPLDRITRGEVATMLVRVIGTPIQSAGTYSNSVSGNLMVSTSGVTLENMTVTGDLYITPGVGLGYVTLNNVTVYGQIIASGAGESNKGDASIILKNCTAPEMIVDSPTNQYVTIRTVGNTDIDRVYIRTNTYLEGKSTGRHGFDYVEVDGEEGTQLDLAGNMHEVVTMSPKSTINVGSGTVEKLTVDENAVDSKVTIAQGAVVEQLNLDTGTTVTGKGDIGTLYVNAPGCTVEMLPDVIIIRPGITANIDGITMDSTMADQMSDKPRILSGYPRLSDVAPNQAEASFMTNKPGTLYWAVRLSGDGAFDANDLIKPPSYGGKIVKSGNLSVKDANDALSQKITGLQPGASYVLSAVLVDARDDRSTVKSVYFTTPDNSKPNFASGYPRTSTIEDTYVTFDVAATKTCTLYWAIYKKGMPAPTANDFKDGSLSGAISSGKGKLIRSEEDNILMGNKDKYARDALAEVTEYDAYFFLTDTVNDSAVKKISVKTADRTPPVFRTNYPRISKIDAKALTGESMINEDGKVYWAIVKHGTENYPQSNPDLDEEAQALDKKLQIKGGMYALKSGSFNAKQDAVASFNMSGLDAETAYDIYFVAEDTAGNLSEIATILNAKTLDSSAPELVELRFSQANDEDIPLANTDVTLVFSEDIYSRETQMSLSEMFASGKNDFTLAGDKDQTPIKWVDIIRGMFTFNNMDNPTDQRKQELELGPDGRQNITVKLNEEGQTEVTFANAALKLQSGATYQFVLNNITDSSNNVLPANTKSQEFRVLDAQVDFNKLQYTAADVDGFNPAGIEASFSMVPYANSTENVPDGTKYDLLIASDTTISFKLYRRDLSAEKPAWEIVTDTVGTPVEFTINKTPDEKWTAASLNRAEGLEPTDYPQLNQLVQGYEYAVEFTSINLDRDRNKWDATVNLYMYCVAGSPNELQNLTSGGIVEQSFWDSYVIQQKKLASIGNPSDFTIDVRRVNQNAPQFMQGYPRVAPGDSLTRVDYMLDREADVYYVVAPVNRLEPDLDDPGLIIDIGQFKDDGDAEAALPEPGKRKEQGIRTPTTQNIMSPSNYTPANGYQTGKVRYGGTGQGSFTVEDLQPNQEYYIYFVLKGSYKDPSPVWCYKFNTSDVVPPVLTANSTGDGQATFSIKPAAGQTSVEAEVHWLLYPQATQSGYPPLFSTQINGKTALEMMESDAFDKWSSDTSIGGYKDSTAFKEALWEIMQGGSDASPAPDQNGAERNFSGTETVIDKDQLQNEPTKYLFIVAAKNELGGLPVFRVVKNIQKVNRSGPLVKSMNTTSTYSNNKHWYNGTVTINFDTELYVFDDSMSTPEAYIPTVGKNSDLFPDSVEYVKLSNLNPTRSLGVKFNNFVVGDSFTITPTDGKGNGGYFSNKSGYMRTDGSITFTLQYKRDSDGNPIEEDGANKVEFVLSDGTTSETAP</sequence>
<dbReference type="InterPro" id="IPR051465">
    <property type="entry name" value="Cell_Envelope_Struct_Comp"/>
</dbReference>
<dbReference type="RefSeq" id="WP_147574439.1">
    <property type="nucleotide sequence ID" value="NZ_JACOPL010000005.1"/>
</dbReference>
<evidence type="ECO:0000259" key="3">
    <source>
        <dbReference type="PROSITE" id="PS51272"/>
    </source>
</evidence>
<dbReference type="PROSITE" id="PS51272">
    <property type="entry name" value="SLH"/>
    <property type="match status" value="3"/>
</dbReference>